<dbReference type="Gene3D" id="3.10.20.90">
    <property type="entry name" value="Phosphatidylinositol 3-kinase Catalytic Subunit, Chain A, domain 1"/>
    <property type="match status" value="1"/>
</dbReference>
<reference evidence="2" key="1">
    <citation type="journal article" date="2022" name="Int. J. Mol. Sci.">
        <title>Draft Genome of Tanacetum Coccineum: Genomic Comparison of Closely Related Tanacetum-Family Plants.</title>
        <authorList>
            <person name="Yamashiro T."/>
            <person name="Shiraishi A."/>
            <person name="Nakayama K."/>
            <person name="Satake H."/>
        </authorList>
    </citation>
    <scope>NUCLEOTIDE SEQUENCE</scope>
</reference>
<comment type="caution">
    <text evidence="2">The sequence shown here is derived from an EMBL/GenBank/DDBJ whole genome shotgun (WGS) entry which is preliminary data.</text>
</comment>
<keyword evidence="2" id="KW-0695">RNA-directed DNA polymerase</keyword>
<dbReference type="PROSITE" id="PS50053">
    <property type="entry name" value="UBIQUITIN_2"/>
    <property type="match status" value="1"/>
</dbReference>
<evidence type="ECO:0000313" key="2">
    <source>
        <dbReference type="EMBL" id="GJS87352.1"/>
    </source>
</evidence>
<reference evidence="2" key="2">
    <citation type="submission" date="2022-01" db="EMBL/GenBank/DDBJ databases">
        <authorList>
            <person name="Yamashiro T."/>
            <person name="Shiraishi A."/>
            <person name="Satake H."/>
            <person name="Nakayama K."/>
        </authorList>
    </citation>
    <scope>NUCLEOTIDE SEQUENCE</scope>
</reference>
<dbReference type="CDD" id="cd17039">
    <property type="entry name" value="Ubl_ubiquitin_like"/>
    <property type="match status" value="1"/>
</dbReference>
<dbReference type="InterPro" id="IPR000626">
    <property type="entry name" value="Ubiquitin-like_dom"/>
</dbReference>
<dbReference type="InterPro" id="IPR029071">
    <property type="entry name" value="Ubiquitin-like_domsf"/>
</dbReference>
<keyword evidence="3" id="KW-1185">Reference proteome</keyword>
<dbReference type="EMBL" id="BQNB010011192">
    <property type="protein sequence ID" value="GJS87352.1"/>
    <property type="molecule type" value="Genomic_DNA"/>
</dbReference>
<protein>
    <submittedName>
        <fullName evidence="2">RNA-directed DNA polymerase, eukaryota, reverse transcriptase zinc-binding domain protein</fullName>
    </submittedName>
</protein>
<feature type="domain" description="Ubiquitin-like" evidence="1">
    <location>
        <begin position="129"/>
        <end position="197"/>
    </location>
</feature>
<sequence>MHITVAGYWFRWLFEKIGESEANICGKEIKTRQWERGTRKKKVEYDVLLLESRSGNVNYFVPVFGLASTADLTRVNQYVVSLYIYVGIMATINAQEGAEDSSNTYGGGDAPDRPEEAGQLQDIYIMKVIFMNGVTGKQVEQVIDQPNETIFELKLRVQFLEEIRTDALKLNFMSMSGRKLNDYETISEAGLSDGSFILWTSHTRFKLDIINHRDGEIFHQFVSITDTIGDLRREIDVSTVFFNGSPTTEFKLEKVLHQGDLLSLDPIIFVLVVEARNVVIIEAKSKHFLWGVDVGKDKVNFSHLQTDDALIMGIGLRKMY</sequence>
<gene>
    <name evidence="2" type="ORF">Tco_0769988</name>
</gene>
<keyword evidence="2" id="KW-0808">Transferase</keyword>
<accession>A0ABQ4ZDV8</accession>
<keyword evidence="2" id="KW-0548">Nucleotidyltransferase</keyword>
<evidence type="ECO:0000259" key="1">
    <source>
        <dbReference type="PROSITE" id="PS50053"/>
    </source>
</evidence>
<proteinExistence type="predicted"/>
<dbReference type="Proteomes" id="UP001151760">
    <property type="component" value="Unassembled WGS sequence"/>
</dbReference>
<evidence type="ECO:0000313" key="3">
    <source>
        <dbReference type="Proteomes" id="UP001151760"/>
    </source>
</evidence>
<name>A0ABQ4ZDV8_9ASTR</name>
<dbReference type="SUPFAM" id="SSF54236">
    <property type="entry name" value="Ubiquitin-like"/>
    <property type="match status" value="1"/>
</dbReference>
<dbReference type="GO" id="GO:0003964">
    <property type="term" value="F:RNA-directed DNA polymerase activity"/>
    <property type="evidence" value="ECO:0007669"/>
    <property type="project" value="UniProtKB-KW"/>
</dbReference>
<organism evidence="2 3">
    <name type="scientific">Tanacetum coccineum</name>
    <dbReference type="NCBI Taxonomy" id="301880"/>
    <lineage>
        <taxon>Eukaryota</taxon>
        <taxon>Viridiplantae</taxon>
        <taxon>Streptophyta</taxon>
        <taxon>Embryophyta</taxon>
        <taxon>Tracheophyta</taxon>
        <taxon>Spermatophyta</taxon>
        <taxon>Magnoliopsida</taxon>
        <taxon>eudicotyledons</taxon>
        <taxon>Gunneridae</taxon>
        <taxon>Pentapetalae</taxon>
        <taxon>asterids</taxon>
        <taxon>campanulids</taxon>
        <taxon>Asterales</taxon>
        <taxon>Asteraceae</taxon>
        <taxon>Asteroideae</taxon>
        <taxon>Anthemideae</taxon>
        <taxon>Anthemidinae</taxon>
        <taxon>Tanacetum</taxon>
    </lineage>
</organism>